<evidence type="ECO:0000259" key="5">
    <source>
        <dbReference type="Pfam" id="PF00703"/>
    </source>
</evidence>
<keyword evidence="4" id="KW-0732">Signal</keyword>
<feature type="domain" description="Glycoside hydrolase family 2 immunoglobulin-like beta-sandwich" evidence="5">
    <location>
        <begin position="251"/>
        <end position="308"/>
    </location>
</feature>
<protein>
    <submittedName>
        <fullName evidence="8">Beta-glucuronidase</fullName>
        <ecNumber evidence="8">3.2.1.31</ecNumber>
    </submittedName>
</protein>
<keyword evidence="3 8" id="KW-0326">Glycosidase</keyword>
<dbReference type="SUPFAM" id="SSF49303">
    <property type="entry name" value="beta-Galactosidase/glucuronidase domain"/>
    <property type="match status" value="1"/>
</dbReference>
<comment type="similarity">
    <text evidence="1">Belongs to the glycosyl hydrolase 2 family.</text>
</comment>
<reference evidence="8 9" key="1">
    <citation type="submission" date="2020-07" db="EMBL/GenBank/DDBJ databases">
        <title>Genomic Encyclopedia of Type Strains, Phase IV (KMG-V): Genome sequencing to study the core and pangenomes of soil and plant-associated prokaryotes.</title>
        <authorList>
            <person name="Whitman W."/>
        </authorList>
    </citation>
    <scope>NUCLEOTIDE SEQUENCE [LARGE SCALE GENOMIC DNA]</scope>
    <source>
        <strain evidence="8 9">M8UP30</strain>
    </source>
</reference>
<evidence type="ECO:0000256" key="3">
    <source>
        <dbReference type="ARBA" id="ARBA00023295"/>
    </source>
</evidence>
<name>A0A7Y9T7P3_9BACT</name>
<dbReference type="InterPro" id="IPR006101">
    <property type="entry name" value="Glyco_hydro_2"/>
</dbReference>
<feature type="chain" id="PRO_5031358853" evidence="4">
    <location>
        <begin position="23"/>
        <end position="621"/>
    </location>
</feature>
<dbReference type="InterPro" id="IPR051913">
    <property type="entry name" value="GH2_Domain-Containing"/>
</dbReference>
<dbReference type="InterPro" id="IPR006102">
    <property type="entry name" value="Ig-like_GH2"/>
</dbReference>
<dbReference type="Gene3D" id="2.60.120.260">
    <property type="entry name" value="Galactose-binding domain-like"/>
    <property type="match status" value="1"/>
</dbReference>
<evidence type="ECO:0000256" key="2">
    <source>
        <dbReference type="ARBA" id="ARBA00022801"/>
    </source>
</evidence>
<dbReference type="Pfam" id="PF00703">
    <property type="entry name" value="Glyco_hydro_2"/>
    <property type="match status" value="1"/>
</dbReference>
<dbReference type="Pfam" id="PF02836">
    <property type="entry name" value="Glyco_hydro_2_C"/>
    <property type="match status" value="1"/>
</dbReference>
<dbReference type="PRINTS" id="PR00132">
    <property type="entry name" value="GLHYDRLASE2"/>
</dbReference>
<comment type="caution">
    <text evidence="8">The sequence shown here is derived from an EMBL/GenBank/DDBJ whole genome shotgun (WGS) entry which is preliminary data.</text>
</comment>
<organism evidence="8 9">
    <name type="scientific">Tunturiibacter lichenicola</name>
    <dbReference type="NCBI Taxonomy" id="2051959"/>
    <lineage>
        <taxon>Bacteria</taxon>
        <taxon>Pseudomonadati</taxon>
        <taxon>Acidobacteriota</taxon>
        <taxon>Terriglobia</taxon>
        <taxon>Terriglobales</taxon>
        <taxon>Acidobacteriaceae</taxon>
        <taxon>Tunturiibacter</taxon>
    </lineage>
</organism>
<dbReference type="GO" id="GO:0005975">
    <property type="term" value="P:carbohydrate metabolic process"/>
    <property type="evidence" value="ECO:0007669"/>
    <property type="project" value="InterPro"/>
</dbReference>
<dbReference type="InterPro" id="IPR006104">
    <property type="entry name" value="Glyco_hydro_2_N"/>
</dbReference>
<dbReference type="EC" id="3.2.1.31" evidence="8"/>
<accession>A0A7Y9T7P3</accession>
<feature type="signal peptide" evidence="4">
    <location>
        <begin position="1"/>
        <end position="22"/>
    </location>
</feature>
<dbReference type="AlphaFoldDB" id="A0A7Y9T7P3"/>
<dbReference type="SUPFAM" id="SSF51445">
    <property type="entry name" value="(Trans)glycosidases"/>
    <property type="match status" value="1"/>
</dbReference>
<evidence type="ECO:0000256" key="1">
    <source>
        <dbReference type="ARBA" id="ARBA00007401"/>
    </source>
</evidence>
<dbReference type="EMBL" id="JACCCV010000001">
    <property type="protein sequence ID" value="NYF49770.1"/>
    <property type="molecule type" value="Genomic_DNA"/>
</dbReference>
<evidence type="ECO:0000256" key="4">
    <source>
        <dbReference type="SAM" id="SignalP"/>
    </source>
</evidence>
<proteinExistence type="inferred from homology"/>
<evidence type="ECO:0000313" key="8">
    <source>
        <dbReference type="EMBL" id="NYF49770.1"/>
    </source>
</evidence>
<dbReference type="Proteomes" id="UP000534186">
    <property type="component" value="Unassembled WGS sequence"/>
</dbReference>
<dbReference type="PANTHER" id="PTHR42732">
    <property type="entry name" value="BETA-GALACTOSIDASE"/>
    <property type="match status" value="1"/>
</dbReference>
<feature type="domain" description="Glycosyl hydrolases family 2 sugar binding" evidence="7">
    <location>
        <begin position="108"/>
        <end position="215"/>
    </location>
</feature>
<dbReference type="InterPro" id="IPR017853">
    <property type="entry name" value="GH"/>
</dbReference>
<dbReference type="Pfam" id="PF02837">
    <property type="entry name" value="Glyco_hydro_2_N"/>
    <property type="match status" value="1"/>
</dbReference>
<dbReference type="GO" id="GO:0004566">
    <property type="term" value="F:beta-glucuronidase activity"/>
    <property type="evidence" value="ECO:0007669"/>
    <property type="project" value="UniProtKB-EC"/>
</dbReference>
<dbReference type="InterPro" id="IPR013783">
    <property type="entry name" value="Ig-like_fold"/>
</dbReference>
<evidence type="ECO:0000259" key="7">
    <source>
        <dbReference type="Pfam" id="PF02837"/>
    </source>
</evidence>
<sequence>MQKFAIRHILTAALLLAAPAFSQTNPQTDPQTNTTLLVDIDHRPATSLDGDWHTIVDQYSTGVYTLHQELRKDGFFMNAPFDPNGHPQDYNFANAPTLRVPGDWNTQRPELFYYEGPIWYEKDFQHTAAPNTRTFLHIGAANYRTLVWVNTRKICEHEGGFTPFDCDITAALHDGNNFVVLSVDSTRIADGVPTLQTDWWNYGGLTRDVSLVEVPDQFIDDYDLHLSRTDRSVIEGYVHVASAPAGTPVTVTIAELHAKVESTVDANSRAVISIPTKSLSLWSPENPKLYKVEISSGPDKIEDTIGFRTIETRGTQILLNGQPVFLRGISIHAEAPFRTGRAYTQKDVDTLLGWAKELGCNYVRLAHYPHDERMTRTADRLGLMVWSEIPDYWALQFDNPAVLAKSKQQLSEMIRRDRDKASIVLWSVANETPNTEARTKYLTAMVDLAHQLDPTRLVTAALLVRTEKTATGSNKIVDDPLGKALDVIGTNEYIGWYEQHAEGADTTTWDIRYDKPLIMSEWGGDAKAGNHAPSGDTHPALWTEEYQAEIYRHQIAMLNKIPQLRGTSPWILMDFRSTRRVNPGLQDNFNRKGLVSDQGVRKQAFFVLQKAYKDKTLGKAE</sequence>
<evidence type="ECO:0000313" key="9">
    <source>
        <dbReference type="Proteomes" id="UP000534186"/>
    </source>
</evidence>
<dbReference type="SUPFAM" id="SSF49785">
    <property type="entry name" value="Galactose-binding domain-like"/>
    <property type="match status" value="1"/>
</dbReference>
<gene>
    <name evidence="8" type="ORF">HDF12_000135</name>
</gene>
<evidence type="ECO:0000259" key="6">
    <source>
        <dbReference type="Pfam" id="PF02836"/>
    </source>
</evidence>
<feature type="domain" description="Glycoside hydrolase family 2 catalytic" evidence="6">
    <location>
        <begin position="311"/>
        <end position="613"/>
    </location>
</feature>
<dbReference type="InterPro" id="IPR006103">
    <property type="entry name" value="Glyco_hydro_2_cat"/>
</dbReference>
<dbReference type="Gene3D" id="3.20.20.80">
    <property type="entry name" value="Glycosidases"/>
    <property type="match status" value="1"/>
</dbReference>
<dbReference type="InterPro" id="IPR036156">
    <property type="entry name" value="Beta-gal/glucu_dom_sf"/>
</dbReference>
<keyword evidence="2 8" id="KW-0378">Hydrolase</keyword>
<dbReference type="InterPro" id="IPR008979">
    <property type="entry name" value="Galactose-bd-like_sf"/>
</dbReference>
<dbReference type="Gene3D" id="2.60.40.10">
    <property type="entry name" value="Immunoglobulins"/>
    <property type="match status" value="1"/>
</dbReference>
<dbReference type="PANTHER" id="PTHR42732:SF1">
    <property type="entry name" value="BETA-MANNOSIDASE"/>
    <property type="match status" value="1"/>
</dbReference>